<dbReference type="SUPFAM" id="SSF53474">
    <property type="entry name" value="alpha/beta-Hydrolases"/>
    <property type="match status" value="1"/>
</dbReference>
<dbReference type="InterPro" id="IPR050261">
    <property type="entry name" value="FrsA_esterase"/>
</dbReference>
<evidence type="ECO:0000313" key="3">
    <source>
        <dbReference type="EMBL" id="MDG3004184.1"/>
    </source>
</evidence>
<dbReference type="Proteomes" id="UP001216907">
    <property type="component" value="Unassembled WGS sequence"/>
</dbReference>
<comment type="caution">
    <text evidence="3">The sequence shown here is derived from an EMBL/GenBank/DDBJ whole genome shotgun (WGS) entry which is preliminary data.</text>
</comment>
<gene>
    <name evidence="3" type="ORF">PZE19_10390</name>
</gene>
<dbReference type="InterPro" id="IPR001375">
    <property type="entry name" value="Peptidase_S9_cat"/>
</dbReference>
<dbReference type="RefSeq" id="WP_277860545.1">
    <property type="nucleotide sequence ID" value="NZ_JARRAG010000002.1"/>
</dbReference>
<dbReference type="PANTHER" id="PTHR22946">
    <property type="entry name" value="DIENELACTONE HYDROLASE DOMAIN-CONTAINING PROTEIN-RELATED"/>
    <property type="match status" value="1"/>
</dbReference>
<dbReference type="PANTHER" id="PTHR22946:SF8">
    <property type="entry name" value="ACETYL XYLAN ESTERASE DOMAIN-CONTAINING PROTEIN"/>
    <property type="match status" value="1"/>
</dbReference>
<keyword evidence="1" id="KW-0732">Signal</keyword>
<dbReference type="InterPro" id="IPR029058">
    <property type="entry name" value="AB_hydrolase_fold"/>
</dbReference>
<reference evidence="3 4" key="1">
    <citation type="submission" date="2023-03" db="EMBL/GenBank/DDBJ databases">
        <title>Paludisphaera mucosa sp. nov. a novel planctomycete from northern fen.</title>
        <authorList>
            <person name="Ivanova A."/>
        </authorList>
    </citation>
    <scope>NUCLEOTIDE SEQUENCE [LARGE SCALE GENOMIC DNA]</scope>
    <source>
        <strain evidence="3 4">Pla2</strain>
    </source>
</reference>
<feature type="domain" description="Peptidase S9 prolyl oligopeptidase catalytic" evidence="2">
    <location>
        <begin position="256"/>
        <end position="417"/>
    </location>
</feature>
<accession>A0ABT6F9F0</accession>
<sequence>MTYRAPKLATPTVILMLGAFLTTAGAEDGAPAPAPDGPRPNLVGAYGPWLSDKVLGDGPARLSFRTGRWRTLDEWRKVGRERTWECLAPVDQGGVPEVRVEESREYDGLHVERLSWQLPGGPRTEAVFLKPAGATGRLPAVLGLHDHGGNKFLGWRKIARIDETLWPILVDHHDQYYGGVAWANALAKRGYAVLVHDTFPFASRRVRVADVPERIREDGVDPEPTDAEGVKRYNKFASAHEDVMEKGLLSAGTTWPGVYVVEDQRALDVLCARADVDPGRVGCAGLSGGGMRTVYLGGLDDRIRCAVAVGFMTTWRDFILNKSYTHTWMAYAPLLPRDLDFPEILALRAPSPTMVLNGSEDGLYTLPEMRRADAILRETFARGGAPEAYEGKFYPGGHRFDLEMQRDAFAWFDRHLKDAK</sequence>
<protein>
    <submittedName>
        <fullName evidence="3">Prolyl oligopeptidase family serine peptidase</fullName>
    </submittedName>
</protein>
<proteinExistence type="predicted"/>
<name>A0ABT6F9F0_9BACT</name>
<evidence type="ECO:0000313" key="4">
    <source>
        <dbReference type="Proteomes" id="UP001216907"/>
    </source>
</evidence>
<feature type="signal peptide" evidence="1">
    <location>
        <begin position="1"/>
        <end position="26"/>
    </location>
</feature>
<keyword evidence="4" id="KW-1185">Reference proteome</keyword>
<dbReference type="EMBL" id="JARRAG010000002">
    <property type="protein sequence ID" value="MDG3004184.1"/>
    <property type="molecule type" value="Genomic_DNA"/>
</dbReference>
<organism evidence="3 4">
    <name type="scientific">Paludisphaera mucosa</name>
    <dbReference type="NCBI Taxonomy" id="3030827"/>
    <lineage>
        <taxon>Bacteria</taxon>
        <taxon>Pseudomonadati</taxon>
        <taxon>Planctomycetota</taxon>
        <taxon>Planctomycetia</taxon>
        <taxon>Isosphaerales</taxon>
        <taxon>Isosphaeraceae</taxon>
        <taxon>Paludisphaera</taxon>
    </lineage>
</organism>
<dbReference type="Pfam" id="PF00326">
    <property type="entry name" value="Peptidase_S9"/>
    <property type="match status" value="1"/>
</dbReference>
<feature type="chain" id="PRO_5047412869" evidence="1">
    <location>
        <begin position="27"/>
        <end position="420"/>
    </location>
</feature>
<dbReference type="Gene3D" id="3.40.50.1820">
    <property type="entry name" value="alpha/beta hydrolase"/>
    <property type="match status" value="1"/>
</dbReference>
<evidence type="ECO:0000256" key="1">
    <source>
        <dbReference type="SAM" id="SignalP"/>
    </source>
</evidence>
<evidence type="ECO:0000259" key="2">
    <source>
        <dbReference type="Pfam" id="PF00326"/>
    </source>
</evidence>